<accession>A0ABS4A0C4</accession>
<sequence length="92" mass="10791">MMIEQLHLEDWAWQLSTEVYRLNLYSHLTRQTEVNRTSVTEAELAEAIRDSFTQVNEAAYREMVQLATEAALETYDRVVSSIIKRSRVQLRS</sequence>
<protein>
    <submittedName>
        <fullName evidence="1">Uncharacterized protein</fullName>
    </submittedName>
</protein>
<proteinExistence type="predicted"/>
<dbReference type="EMBL" id="JAGIKT010000051">
    <property type="protein sequence ID" value="MBP0113860.1"/>
    <property type="molecule type" value="Genomic_DNA"/>
</dbReference>
<comment type="caution">
    <text evidence="1">The sequence shown here is derived from an EMBL/GenBank/DDBJ whole genome shotgun (WGS) entry which is preliminary data.</text>
</comment>
<name>A0ABS4A0C4_9BRAD</name>
<evidence type="ECO:0000313" key="2">
    <source>
        <dbReference type="Proteomes" id="UP000669317"/>
    </source>
</evidence>
<reference evidence="1 2" key="1">
    <citation type="submission" date="2021-03" db="EMBL/GenBank/DDBJ databases">
        <title>Genome Sequence of Bradyrhizobium vignae strain ISRA400.</title>
        <authorList>
            <person name="Tisa L.S."/>
            <person name="Svistoonoff S."/>
            <person name="Hocher V."/>
            <person name="Fall S."/>
            <person name="Zaiya A."/>
            <person name="Naing D."/>
            <person name="Niang N."/>
            <person name="Diouf A."/>
            <person name="Dasylva M.C."/>
            <person name="Toure O."/>
            <person name="Gueye M."/>
            <person name="Gully D."/>
            <person name="Tisseyre P."/>
            <person name="Simpson S."/>
            <person name="Morris K."/>
            <person name="Thomas W.K."/>
        </authorList>
    </citation>
    <scope>NUCLEOTIDE SEQUENCE [LARGE SCALE GENOMIC DNA]</scope>
    <source>
        <strain evidence="1 2">ISRA400</strain>
    </source>
</reference>
<evidence type="ECO:0000313" key="1">
    <source>
        <dbReference type="EMBL" id="MBP0113860.1"/>
    </source>
</evidence>
<gene>
    <name evidence="1" type="ORF">JWS04_22785</name>
</gene>
<dbReference type="Proteomes" id="UP000669317">
    <property type="component" value="Unassembled WGS sequence"/>
</dbReference>
<keyword evidence="2" id="KW-1185">Reference proteome</keyword>
<organism evidence="1 2">
    <name type="scientific">Bradyrhizobium vignae</name>
    <dbReference type="NCBI Taxonomy" id="1549949"/>
    <lineage>
        <taxon>Bacteria</taxon>
        <taxon>Pseudomonadati</taxon>
        <taxon>Pseudomonadota</taxon>
        <taxon>Alphaproteobacteria</taxon>
        <taxon>Hyphomicrobiales</taxon>
        <taxon>Nitrobacteraceae</taxon>
        <taxon>Bradyrhizobium</taxon>
    </lineage>
</organism>